<sequence>MSAQNGTKDPREPMGADVVGGGGNQHNDWGHSDVGGNKQSTLDDVVGSDTGRPEEEAGELQTGLGGTESLSTGNAGSRQSADKQ</sequence>
<dbReference type="Proteomes" id="UP001205560">
    <property type="component" value="Unassembled WGS sequence"/>
</dbReference>
<proteinExistence type="predicted"/>
<name>A0ABT2A4Z1_9BURK</name>
<keyword evidence="3" id="KW-1185">Reference proteome</keyword>
<evidence type="ECO:0000313" key="3">
    <source>
        <dbReference type="Proteomes" id="UP001205560"/>
    </source>
</evidence>
<protein>
    <submittedName>
        <fullName evidence="2">Uncharacterized protein</fullName>
    </submittedName>
</protein>
<accession>A0ABT2A4Z1</accession>
<feature type="region of interest" description="Disordered" evidence="1">
    <location>
        <begin position="1"/>
        <end position="84"/>
    </location>
</feature>
<evidence type="ECO:0000256" key="1">
    <source>
        <dbReference type="SAM" id="MobiDB-lite"/>
    </source>
</evidence>
<feature type="compositionally biased region" description="Low complexity" evidence="1">
    <location>
        <begin position="59"/>
        <end position="73"/>
    </location>
</feature>
<organism evidence="2 3">
    <name type="scientific">Massilia norwichensis</name>
    <dbReference type="NCBI Taxonomy" id="1442366"/>
    <lineage>
        <taxon>Bacteria</taxon>
        <taxon>Pseudomonadati</taxon>
        <taxon>Pseudomonadota</taxon>
        <taxon>Betaproteobacteria</taxon>
        <taxon>Burkholderiales</taxon>
        <taxon>Oxalobacteraceae</taxon>
        <taxon>Telluria group</taxon>
        <taxon>Massilia</taxon>
    </lineage>
</organism>
<comment type="caution">
    <text evidence="2">The sequence shown here is derived from an EMBL/GenBank/DDBJ whole genome shotgun (WGS) entry which is preliminary data.</text>
</comment>
<evidence type="ECO:0000313" key="2">
    <source>
        <dbReference type="EMBL" id="MCS0589150.1"/>
    </source>
</evidence>
<reference evidence="2 3" key="1">
    <citation type="submission" date="2022-08" db="EMBL/GenBank/DDBJ databases">
        <title>Reclassification of Massilia species as members of the genera Telluria, Duganella, Pseudoduganella, Mokoshia gen. nov. and Zemynaea gen. nov. using orthogonal and non-orthogonal genome-based approaches.</title>
        <authorList>
            <person name="Bowman J.P."/>
        </authorList>
    </citation>
    <scope>NUCLEOTIDE SEQUENCE [LARGE SCALE GENOMIC DNA]</scope>
    <source>
        <strain evidence="2 3">LMG 28164</strain>
    </source>
</reference>
<gene>
    <name evidence="2" type="ORF">NX782_08020</name>
</gene>
<dbReference type="RefSeq" id="WP_258844921.1">
    <property type="nucleotide sequence ID" value="NZ_JANUGX010000007.1"/>
</dbReference>
<dbReference type="EMBL" id="JANUGX010000007">
    <property type="protein sequence ID" value="MCS0589150.1"/>
    <property type="molecule type" value="Genomic_DNA"/>
</dbReference>
<feature type="compositionally biased region" description="Polar residues" evidence="1">
    <location>
        <begin position="74"/>
        <end position="84"/>
    </location>
</feature>